<reference evidence="4" key="1">
    <citation type="submission" date="2019-08" db="EMBL/GenBank/DDBJ databases">
        <title>Reference gene set and small RNA set construction with multiple tissues from Davidia involucrata Baill.</title>
        <authorList>
            <person name="Yang H."/>
            <person name="Zhou C."/>
            <person name="Li G."/>
            <person name="Wang J."/>
            <person name="Gao P."/>
            <person name="Wang M."/>
            <person name="Wang R."/>
            <person name="Zhao Y."/>
        </authorList>
    </citation>
    <scope>NUCLEOTIDE SEQUENCE</scope>
    <source>
        <tissue evidence="4">Mixed with DoveR01_LX</tissue>
    </source>
</reference>
<feature type="compositionally biased region" description="Pro residues" evidence="3">
    <location>
        <begin position="138"/>
        <end position="151"/>
    </location>
</feature>
<feature type="compositionally biased region" description="Pro residues" evidence="3">
    <location>
        <begin position="113"/>
        <end position="123"/>
    </location>
</feature>
<keyword evidence="1 2" id="KW-0175">Coiled coil</keyword>
<evidence type="ECO:0000313" key="4">
    <source>
        <dbReference type="EMBL" id="MPA30710.1"/>
    </source>
</evidence>
<gene>
    <name evidence="4" type="ORF">Din_000151</name>
</gene>
<evidence type="ECO:0000256" key="3">
    <source>
        <dbReference type="SAM" id="MobiDB-lite"/>
    </source>
</evidence>
<dbReference type="InterPro" id="IPR040265">
    <property type="entry name" value="CHUP1/IPGA1-like"/>
</dbReference>
<name>A0A5B6YG23_DAVIN</name>
<dbReference type="SUPFAM" id="SSF101447">
    <property type="entry name" value="Formin homology 2 domain (FH2 domain)"/>
    <property type="match status" value="1"/>
</dbReference>
<dbReference type="AlphaFoldDB" id="A0A5B6YG23"/>
<sequence length="424" mass="48696">MPIGDDDSRIAFLKKEFEASLARNNSLEKENQELKQEVARLRSQVSTLKAHDNERKSMLWKKLQYSIDSISTDKSQQKPTIQLQIPETSPIVDNFYPREGFQDSAAKKERVPKPPPRPTPATPPSLKEVNAKKVPSALAPPPPPPPPPPPSKLLVGSKAVRRVPEVVEFYRSLMKRDAQRENRSNLIGIQPVTDSRNMIGEIENRSTYLLAIKSDVETHGEFINFLTREVETAAFTEISELETFVKWLDGELSSLVDERAVLKHFPRWPERKADAFREAAFSFRDLKNLESEVSSFKDNPKQLLTQSLRRMQALQDRLERSVTNIEKVREGTSKKYREFHIPWEWMLNTGLIGQIKLRSLTLAKECMKRVTKEIQFNEFSQEDDLLLQGVRFAYRVHQFAGGFDADTMNTFEELRKVGTGCQKQ</sequence>
<evidence type="ECO:0008006" key="5">
    <source>
        <dbReference type="Google" id="ProtNLM"/>
    </source>
</evidence>
<proteinExistence type="predicted"/>
<evidence type="ECO:0000256" key="1">
    <source>
        <dbReference type="ARBA" id="ARBA00023054"/>
    </source>
</evidence>
<evidence type="ECO:0000256" key="2">
    <source>
        <dbReference type="SAM" id="Coils"/>
    </source>
</evidence>
<dbReference type="PANTHER" id="PTHR31342">
    <property type="entry name" value="PROTEIN CHUP1, CHLOROPLASTIC"/>
    <property type="match status" value="1"/>
</dbReference>
<feature type="region of interest" description="Disordered" evidence="3">
    <location>
        <begin position="103"/>
        <end position="156"/>
    </location>
</feature>
<dbReference type="GO" id="GO:0055028">
    <property type="term" value="C:cortical microtubule"/>
    <property type="evidence" value="ECO:0007669"/>
    <property type="project" value="TreeGrafter"/>
</dbReference>
<accession>A0A5B6YG23</accession>
<dbReference type="GO" id="GO:0072699">
    <property type="term" value="P:protein localization to cortical microtubule cytoskeleton"/>
    <property type="evidence" value="ECO:0007669"/>
    <property type="project" value="TreeGrafter"/>
</dbReference>
<organism evidence="4">
    <name type="scientific">Davidia involucrata</name>
    <name type="common">Dove tree</name>
    <dbReference type="NCBI Taxonomy" id="16924"/>
    <lineage>
        <taxon>Eukaryota</taxon>
        <taxon>Viridiplantae</taxon>
        <taxon>Streptophyta</taxon>
        <taxon>Embryophyta</taxon>
        <taxon>Tracheophyta</taxon>
        <taxon>Spermatophyta</taxon>
        <taxon>Magnoliopsida</taxon>
        <taxon>eudicotyledons</taxon>
        <taxon>Gunneridae</taxon>
        <taxon>Pentapetalae</taxon>
        <taxon>asterids</taxon>
        <taxon>Cornales</taxon>
        <taxon>Nyssaceae</taxon>
        <taxon>Davidia</taxon>
    </lineage>
</organism>
<dbReference type="EMBL" id="GHES01000151">
    <property type="protein sequence ID" value="MPA30710.1"/>
    <property type="molecule type" value="Transcribed_RNA"/>
</dbReference>
<dbReference type="PANTHER" id="PTHR31342:SF48">
    <property type="entry name" value="CHUP1-LIKE PROTEIN"/>
    <property type="match status" value="1"/>
</dbReference>
<protein>
    <recommendedName>
        <fullName evidence="5">Protein CHUP1, chloroplastic</fullName>
    </recommendedName>
</protein>
<feature type="coiled-coil region" evidence="2">
    <location>
        <begin position="10"/>
        <end position="51"/>
    </location>
</feature>